<dbReference type="RefSeq" id="WP_317833749.1">
    <property type="nucleotide sequence ID" value="NZ_CP136920.1"/>
</dbReference>
<evidence type="ECO:0000256" key="1">
    <source>
        <dbReference type="SAM" id="SignalP"/>
    </source>
</evidence>
<keyword evidence="3" id="KW-1185">Reference proteome</keyword>
<evidence type="ECO:0000313" key="3">
    <source>
        <dbReference type="Proteomes" id="UP001304300"/>
    </source>
</evidence>
<dbReference type="Proteomes" id="UP001304300">
    <property type="component" value="Chromosome"/>
</dbReference>
<reference evidence="2 3" key="1">
    <citation type="submission" date="2023-10" db="EMBL/GenBank/DDBJ databases">
        <title>Rubellicoccus peritrichatus gen. nov., sp. nov., isolated from an algae of coral reef tank.</title>
        <authorList>
            <person name="Luo J."/>
        </authorList>
    </citation>
    <scope>NUCLEOTIDE SEQUENCE [LARGE SCALE GENOMIC DNA]</scope>
    <source>
        <strain evidence="2 3">CR14</strain>
    </source>
</reference>
<name>A0AAQ3L9H0_9BACT</name>
<dbReference type="AlphaFoldDB" id="A0AAQ3L9H0"/>
<sequence length="400" mass="44248">MKKLATFLAMASLPGMALLTPSSAAPLVSIGDSVDVFFRGSVSGQYRSNVFNNPLKADDYIFIFSPGLEVNIGRNSNANIKIIFREDISWYNRFTNQDSQLANLFIDGVYNSGPLTSGAGFSFVQNQQNTASTAGVATGTNQNEVQRDLYAAYIKAEYDISQKTYTTGRFEWNRTDYTNNQDFGNSFSDRDIFTAPLDVLYRFSPKLDLGLGYRFRYTDVSNNQSNPALGSQTPGDYLDNFVSFSVRGELYPKLTTRLNVGWQNRSFNAAGLNDDNTISVLSAFDYEFSPKLDFTAGFNRDFGTGSIGQSTINTGGFFGTTYNFSQFIAVSSRIDVVNTDYENDPSGRSDDTIRANTSVTYTPNVYLQFTAAYAYINNSSNINGASFMGHTIDLSASLRY</sequence>
<organism evidence="2 3">
    <name type="scientific">Rubellicoccus peritrichatus</name>
    <dbReference type="NCBI Taxonomy" id="3080537"/>
    <lineage>
        <taxon>Bacteria</taxon>
        <taxon>Pseudomonadati</taxon>
        <taxon>Verrucomicrobiota</taxon>
        <taxon>Opitutia</taxon>
        <taxon>Puniceicoccales</taxon>
        <taxon>Cerasicoccaceae</taxon>
        <taxon>Rubellicoccus</taxon>
    </lineage>
</organism>
<dbReference type="EMBL" id="CP136920">
    <property type="protein sequence ID" value="WOO41306.1"/>
    <property type="molecule type" value="Genomic_DNA"/>
</dbReference>
<accession>A0AAQ3L9H0</accession>
<evidence type="ECO:0000313" key="2">
    <source>
        <dbReference type="EMBL" id="WOO41306.1"/>
    </source>
</evidence>
<feature type="signal peptide" evidence="1">
    <location>
        <begin position="1"/>
        <end position="24"/>
    </location>
</feature>
<feature type="chain" id="PRO_5043039761" evidence="1">
    <location>
        <begin position="25"/>
        <end position="400"/>
    </location>
</feature>
<protein>
    <submittedName>
        <fullName evidence="2">Uncharacterized protein</fullName>
    </submittedName>
</protein>
<proteinExistence type="predicted"/>
<gene>
    <name evidence="2" type="ORF">RZN69_22020</name>
</gene>
<keyword evidence="1" id="KW-0732">Signal</keyword>
<dbReference type="SUPFAM" id="SSF56935">
    <property type="entry name" value="Porins"/>
    <property type="match status" value="1"/>
</dbReference>
<dbReference type="KEGG" id="puo:RZN69_22020"/>